<dbReference type="RefSeq" id="XP_001609238.1">
    <property type="nucleotide sequence ID" value="XM_001609188.1"/>
</dbReference>
<reference evidence="3" key="2">
    <citation type="journal article" date="2020" name="Data Brief">
        <title>Transcriptome dataset of Babesia bovis life stages within vertebrate and invertebrate hosts.</title>
        <authorList>
            <person name="Ueti M.W."/>
            <person name="Johnson W.C."/>
            <person name="Kappmeyer L.S."/>
            <person name="Herndon D.R."/>
            <person name="Mousel M.R."/>
            <person name="Reif K.E."/>
            <person name="Taus N.S."/>
            <person name="Ifeonu O.O."/>
            <person name="Silva J.C."/>
            <person name="Suarez C.E."/>
            <person name="Brayton K.A."/>
        </authorList>
    </citation>
    <scope>NUCLEOTIDE SEQUENCE [LARGE SCALE GENOMIC DNA]</scope>
</reference>
<keyword evidence="3" id="KW-1185">Reference proteome</keyword>
<dbReference type="GeneID" id="5477457"/>
<dbReference type="KEGG" id="bbo:BBOV_IV000720"/>
<keyword evidence="1" id="KW-1133">Transmembrane helix</keyword>
<dbReference type="OMA" id="IEEWAED"/>
<sequence>MVPMDNSKVILVDVLQLLPFVEERLLGKHGNLSDTLELMNIRQSIQMLESMIKRCGTAVNAEELSGIIKRIRVAKDTVEHLYTRSSVRRNESLYRDELLLSSDTSRPEPAVIDYGRPVNMTNDEFDALIDEWAEDRDSATAGARLRKKRDTGSDEAQEQIRSDLVKLADTMKSKALWYRDILVKDNEALSKYTEQQGKQLDTVAQVAAEASKLVKTTKLTLKQSLFMIATSFALIVFTLLIFIIT</sequence>
<feature type="transmembrane region" description="Helical" evidence="1">
    <location>
        <begin position="225"/>
        <end position="244"/>
    </location>
</feature>
<dbReference type="eggNOG" id="ENOG502QXHH">
    <property type="taxonomic scope" value="Eukaryota"/>
</dbReference>
<name>A7AV44_BABBO</name>
<reference evidence="3" key="3">
    <citation type="journal article" date="2021" name="Int. J. Parasitol.">
        <title>Comparative analysis of gene expression between Babesia bovis blood stages and kinetes allowed by improved genome annotation.</title>
        <authorList>
            <person name="Ueti M.W."/>
            <person name="Johnson W.C."/>
            <person name="Kappmeyer L.S."/>
            <person name="Herndon D.R."/>
            <person name="Mousel M.R."/>
            <person name="Reif K.E."/>
            <person name="Taus N.S."/>
            <person name="Ifeonu O.O."/>
            <person name="Silva J.C."/>
            <person name="Suarez C.E."/>
            <person name="Brayton K.A."/>
        </authorList>
    </citation>
    <scope>NUCLEOTIDE SEQUENCE [LARGE SCALE GENOMIC DNA]</scope>
</reference>
<evidence type="ECO:0000313" key="3">
    <source>
        <dbReference type="Proteomes" id="UP000002173"/>
    </source>
</evidence>
<protein>
    <submittedName>
        <fullName evidence="2">Uncharacterized protein</fullName>
    </submittedName>
</protein>
<organism evidence="2 3">
    <name type="scientific">Babesia bovis</name>
    <dbReference type="NCBI Taxonomy" id="5865"/>
    <lineage>
        <taxon>Eukaryota</taxon>
        <taxon>Sar</taxon>
        <taxon>Alveolata</taxon>
        <taxon>Apicomplexa</taxon>
        <taxon>Aconoidasida</taxon>
        <taxon>Piroplasmida</taxon>
        <taxon>Babesiidae</taxon>
        <taxon>Babesia</taxon>
    </lineage>
</organism>
<proteinExistence type="predicted"/>
<reference evidence="2 3" key="1">
    <citation type="journal article" date="2007" name="PLoS Pathog.">
        <title>Genome sequence of Babesia bovis and comparative analysis of apicomplexan hemoprotozoa.</title>
        <authorList>
            <person name="Brayton K.A."/>
            <person name="Lau A.O.T."/>
            <person name="Herndon D.R."/>
            <person name="Hannick L."/>
            <person name="Kappmeyer L.S."/>
            <person name="Berens S.J."/>
            <person name="Bidwell S.L."/>
            <person name="Brown W.C."/>
            <person name="Crabtree J."/>
            <person name="Fadrosh D."/>
            <person name="Feldblum T."/>
            <person name="Forberger H.A."/>
            <person name="Haas B.J."/>
            <person name="Howell J.M."/>
            <person name="Khouri H."/>
            <person name="Koo H."/>
            <person name="Mann D.J."/>
            <person name="Norimine J."/>
            <person name="Paulsen I.T."/>
            <person name="Radune D."/>
            <person name="Ren Q."/>
            <person name="Smith R.K. Jr."/>
            <person name="Suarez C.E."/>
            <person name="White O."/>
            <person name="Wortman J.R."/>
            <person name="Knowles D.P. Jr."/>
            <person name="McElwain T.F."/>
            <person name="Nene V.M."/>
        </authorList>
    </citation>
    <scope>NUCLEOTIDE SEQUENCE [LARGE SCALE GENOMIC DNA]</scope>
    <source>
        <strain evidence="2">T2Bo</strain>
    </source>
</reference>
<dbReference type="InParanoid" id="A7AV44"/>
<dbReference type="Proteomes" id="UP000002173">
    <property type="component" value="Unassembled WGS sequence"/>
</dbReference>
<dbReference type="AlphaFoldDB" id="A7AV44"/>
<evidence type="ECO:0000256" key="1">
    <source>
        <dbReference type="SAM" id="Phobius"/>
    </source>
</evidence>
<dbReference type="EMBL" id="AAXT01000004">
    <property type="protein sequence ID" value="EDO05670.1"/>
    <property type="molecule type" value="Genomic_DNA"/>
</dbReference>
<keyword evidence="1" id="KW-0812">Transmembrane</keyword>
<keyword evidence="1" id="KW-0472">Membrane</keyword>
<gene>
    <name evidence="2" type="ORF">BBOV_IV000720</name>
</gene>
<accession>A7AV44</accession>
<dbReference type="VEuPathDB" id="PiroplasmaDB:BBOV_IV000720"/>
<comment type="caution">
    <text evidence="2">The sequence shown here is derived from an EMBL/GenBank/DDBJ whole genome shotgun (WGS) entry which is preliminary data.</text>
</comment>
<evidence type="ECO:0000313" key="2">
    <source>
        <dbReference type="EMBL" id="EDO05670.1"/>
    </source>
</evidence>